<name>A0ABR6JE21_AGRRD</name>
<gene>
    <name evidence="1" type="ORF">GGE40_005028</name>
</gene>
<organism evidence="1 2">
    <name type="scientific">Agrobacterium radiobacter</name>
    <dbReference type="NCBI Taxonomy" id="362"/>
    <lineage>
        <taxon>Bacteria</taxon>
        <taxon>Pseudomonadati</taxon>
        <taxon>Pseudomonadota</taxon>
        <taxon>Alphaproteobacteria</taxon>
        <taxon>Hyphomicrobiales</taxon>
        <taxon>Rhizobiaceae</taxon>
        <taxon>Rhizobium/Agrobacterium group</taxon>
        <taxon>Agrobacterium</taxon>
        <taxon>Agrobacterium tumefaciens complex</taxon>
    </lineage>
</organism>
<proteinExistence type="predicted"/>
<dbReference type="Proteomes" id="UP000534590">
    <property type="component" value="Unassembled WGS sequence"/>
</dbReference>
<comment type="caution">
    <text evidence="1">The sequence shown here is derived from an EMBL/GenBank/DDBJ whole genome shotgun (WGS) entry which is preliminary data.</text>
</comment>
<keyword evidence="2" id="KW-1185">Reference proteome</keyword>
<reference evidence="1 2" key="1">
    <citation type="submission" date="2020-08" db="EMBL/GenBank/DDBJ databases">
        <title>Genomic Encyclopedia of Type Strains, Phase IV (KMG-V): Genome sequencing to study the core and pangenomes of soil and plant-associated prokaryotes.</title>
        <authorList>
            <person name="Whitman W."/>
        </authorList>
    </citation>
    <scope>NUCLEOTIDE SEQUENCE [LARGE SCALE GENOMIC DNA]</scope>
    <source>
        <strain evidence="1 2">SEMIA 461</strain>
    </source>
</reference>
<evidence type="ECO:0000313" key="2">
    <source>
        <dbReference type="Proteomes" id="UP000534590"/>
    </source>
</evidence>
<protein>
    <submittedName>
        <fullName evidence="1">Uncharacterized protein</fullName>
    </submittedName>
</protein>
<sequence length="104" mass="11201">MSEIGNYLPDPPGVVFQSIVDLYVLWGCVSVVAELKLDVLHPVWPGTGIAGQSYKATAPRKSGPFMTFLGDRSRNQNVTATTAVRVRTVVSKNLDNSDIAPGIK</sequence>
<accession>A0ABR6JE21</accession>
<dbReference type="EMBL" id="JACIHP010000008">
    <property type="protein sequence ID" value="MBB4493176.1"/>
    <property type="molecule type" value="Genomic_DNA"/>
</dbReference>
<evidence type="ECO:0000313" key="1">
    <source>
        <dbReference type="EMBL" id="MBB4493176.1"/>
    </source>
</evidence>